<evidence type="ECO:0000256" key="4">
    <source>
        <dbReference type="PROSITE-ProRule" id="PRU00268"/>
    </source>
</evidence>
<dbReference type="Proteomes" id="UP000256601">
    <property type="component" value="Unassembled WGS sequence"/>
</dbReference>
<dbReference type="AlphaFoldDB" id="A0A1D8NCU7"/>
<dbReference type="GeneID" id="2910475"/>
<dbReference type="PANTHER" id="PTHR48277:SF1">
    <property type="entry name" value="MITOCHONDRIAL RIBOSOMAL PROTEIN S5"/>
    <property type="match status" value="1"/>
</dbReference>
<name>A0A1D8NCU7_YARLL</name>
<keyword evidence="2 4" id="KW-0689">Ribosomal protein</keyword>
<dbReference type="OrthoDB" id="309483at2759"/>
<dbReference type="RefSeq" id="XP_502301.1">
    <property type="nucleotide sequence ID" value="XM_502301.1"/>
</dbReference>
<dbReference type="InterPro" id="IPR018192">
    <property type="entry name" value="Ribosomal_uS5_N_CS"/>
</dbReference>
<dbReference type="InterPro" id="IPR020568">
    <property type="entry name" value="Ribosomal_Su5_D2-typ_SF"/>
</dbReference>
<dbReference type="SUPFAM" id="SSF54768">
    <property type="entry name" value="dsRNA-binding domain-like"/>
    <property type="match status" value="1"/>
</dbReference>
<dbReference type="GO" id="GO:0003723">
    <property type="term" value="F:RNA binding"/>
    <property type="evidence" value="ECO:0007669"/>
    <property type="project" value="InterPro"/>
</dbReference>
<evidence type="ECO:0000313" key="8">
    <source>
        <dbReference type="EMBL" id="RDW26286.1"/>
    </source>
</evidence>
<dbReference type="eggNOG" id="KOG2646">
    <property type="taxonomic scope" value="Eukaryota"/>
</dbReference>
<dbReference type="Proteomes" id="UP000182444">
    <property type="component" value="Chromosome 1D"/>
</dbReference>
<keyword evidence="3 4" id="KW-0687">Ribonucleoprotein</keyword>
<reference evidence="7 9" key="1">
    <citation type="journal article" date="2016" name="PLoS ONE">
        <title>Sequence Assembly of Yarrowia lipolytica Strain W29/CLIB89 Shows Transposable Element Diversity.</title>
        <authorList>
            <person name="Magnan C."/>
            <person name="Yu J."/>
            <person name="Chang I."/>
            <person name="Jahn E."/>
            <person name="Kanomata Y."/>
            <person name="Wu J."/>
            <person name="Zeller M."/>
            <person name="Oakes M."/>
            <person name="Baldi P."/>
            <person name="Sandmeyer S."/>
        </authorList>
    </citation>
    <scope>NUCLEOTIDE SEQUENCE [LARGE SCALE GENOMIC DNA]</scope>
    <source>
        <strain evidence="7">CLIB89</strain>
        <strain evidence="9">CLIB89(W29)</strain>
    </source>
</reference>
<dbReference type="Gene3D" id="3.30.230.10">
    <property type="match status" value="1"/>
</dbReference>
<comment type="similarity">
    <text evidence="1 5">Belongs to the universal ribosomal protein uS5 family.</text>
</comment>
<dbReference type="PANTHER" id="PTHR48277">
    <property type="entry name" value="MITOCHONDRIAL RIBOSOMAL PROTEIN S5"/>
    <property type="match status" value="1"/>
</dbReference>
<dbReference type="VEuPathDB" id="FungiDB:YALI0_D01804g"/>
<evidence type="ECO:0000313" key="9">
    <source>
        <dbReference type="Proteomes" id="UP000182444"/>
    </source>
</evidence>
<evidence type="ECO:0000313" key="10">
    <source>
        <dbReference type="Proteomes" id="UP000256601"/>
    </source>
</evidence>
<dbReference type="SUPFAM" id="SSF54211">
    <property type="entry name" value="Ribosomal protein S5 domain 2-like"/>
    <property type="match status" value="1"/>
</dbReference>
<dbReference type="Gene3D" id="3.30.160.20">
    <property type="match status" value="1"/>
</dbReference>
<dbReference type="GO" id="GO:0006412">
    <property type="term" value="P:translation"/>
    <property type="evidence" value="ECO:0007669"/>
    <property type="project" value="InterPro"/>
</dbReference>
<dbReference type="KEGG" id="yli:2910475"/>
<dbReference type="FunFam" id="3.30.230.10:FF:000002">
    <property type="entry name" value="30S ribosomal protein S5"/>
    <property type="match status" value="1"/>
</dbReference>
<reference evidence="8 10" key="2">
    <citation type="submission" date="2018-07" db="EMBL/GenBank/DDBJ databases">
        <title>Draft Genome Assemblies for Five Robust Yarrowia lipolytica Strains Exhibiting High Lipid Production and Pentose Sugar Utilization and Sugar Alcohol Secretion from Undetoxified Lignocellulosic Biomass Hydrolysates.</title>
        <authorList>
            <consortium name="DOE Joint Genome Institute"/>
            <person name="Walker C."/>
            <person name="Ryu S."/>
            <person name="Na H."/>
            <person name="Zane M."/>
            <person name="LaButti K."/>
            <person name="Lipzen A."/>
            <person name="Haridas S."/>
            <person name="Barry K."/>
            <person name="Grigoriev I.V."/>
            <person name="Quarterman J."/>
            <person name="Slininger P."/>
            <person name="Dien B."/>
            <person name="Trinh C.T."/>
        </authorList>
    </citation>
    <scope>NUCLEOTIDE SEQUENCE [LARGE SCALE GENOMIC DNA]</scope>
    <source>
        <strain evidence="8 10">YB392</strain>
    </source>
</reference>
<dbReference type="InterPro" id="IPR014721">
    <property type="entry name" value="Ribsml_uS5_D2-typ_fold_subgr"/>
</dbReference>
<dbReference type="OMA" id="YWDYKPG"/>
<dbReference type="GO" id="GO:0005763">
    <property type="term" value="C:mitochondrial small ribosomal subunit"/>
    <property type="evidence" value="ECO:0007669"/>
    <property type="project" value="EnsemblFungi"/>
</dbReference>
<dbReference type="PROSITE" id="PS00585">
    <property type="entry name" value="RIBOSOMAL_S5"/>
    <property type="match status" value="1"/>
</dbReference>
<organism evidence="7 9">
    <name type="scientific">Yarrowia lipolytica</name>
    <name type="common">Candida lipolytica</name>
    <dbReference type="NCBI Taxonomy" id="4952"/>
    <lineage>
        <taxon>Eukaryota</taxon>
        <taxon>Fungi</taxon>
        <taxon>Dikarya</taxon>
        <taxon>Ascomycota</taxon>
        <taxon>Saccharomycotina</taxon>
        <taxon>Dipodascomycetes</taxon>
        <taxon>Dipodascales</taxon>
        <taxon>Dipodascales incertae sedis</taxon>
        <taxon>Yarrowia</taxon>
    </lineage>
</organism>
<evidence type="ECO:0000256" key="3">
    <source>
        <dbReference type="ARBA" id="ARBA00023274"/>
    </source>
</evidence>
<dbReference type="InterPro" id="IPR013810">
    <property type="entry name" value="Ribosomal_uS5_N"/>
</dbReference>
<dbReference type="EMBL" id="KZ858982">
    <property type="protein sequence ID" value="RDW26286.1"/>
    <property type="molecule type" value="Genomic_DNA"/>
</dbReference>
<dbReference type="InterPro" id="IPR005324">
    <property type="entry name" value="Ribosomal_uS5_C"/>
</dbReference>
<gene>
    <name evidence="8" type="ORF">B0I71DRAFT_131185</name>
    <name evidence="7" type="ORF">YALI1_D02087g</name>
</gene>
<evidence type="ECO:0000256" key="1">
    <source>
        <dbReference type="ARBA" id="ARBA00008945"/>
    </source>
</evidence>
<accession>A0A1D8NCU7</accession>
<dbReference type="VEuPathDB" id="FungiDB:YALI1_D02087g"/>
<dbReference type="EMBL" id="CP017556">
    <property type="protein sequence ID" value="AOW03446.1"/>
    <property type="molecule type" value="Genomic_DNA"/>
</dbReference>
<evidence type="ECO:0000256" key="5">
    <source>
        <dbReference type="RuleBase" id="RU003823"/>
    </source>
</evidence>
<proteinExistence type="inferred from homology"/>
<dbReference type="PROSITE" id="PS50881">
    <property type="entry name" value="S5_DSRBD"/>
    <property type="match status" value="1"/>
</dbReference>
<dbReference type="Pfam" id="PF03719">
    <property type="entry name" value="Ribosomal_S5_C"/>
    <property type="match status" value="1"/>
</dbReference>
<sequence>MLRQLVKQTRVGCMATRGYANTAALAHEERLKHLNFLSQYYDAETVESILKAEAAIKPEEWAAKSPLSRMSPGYFDDFTEHDPFYDHATNKWTNFSQPRQPVPTEHVLGTSSAYPLGSLETGDETDSIVDTKFTENIEPQFHDRMTRNTRLLLNRIVKSQTGKGKKMQFCVLVATGDGKGMLGLGEGKDPLSFPVALEKAMWKATRSMKMVPRYQNRTIYGEVYKKFHAVHLTMRSAPAGHGLRVNPIVSQMCSMVGITDMTCNVYGSRNPLNVAKAAFEALTQEQVIPDSIAQIRGKKLVNLNETYFAKSD</sequence>
<feature type="domain" description="S5 DRBM" evidence="6">
    <location>
        <begin position="147"/>
        <end position="211"/>
    </location>
</feature>
<protein>
    <submittedName>
        <fullName evidence="8">Ribosomal protein S5, C-terminal domain-domain-containing protein</fullName>
    </submittedName>
</protein>
<evidence type="ECO:0000256" key="2">
    <source>
        <dbReference type="ARBA" id="ARBA00022980"/>
    </source>
</evidence>
<dbReference type="GO" id="GO:0003735">
    <property type="term" value="F:structural constituent of ribosome"/>
    <property type="evidence" value="ECO:0007669"/>
    <property type="project" value="UniProtKB-UniRule"/>
</dbReference>
<evidence type="ECO:0000313" key="7">
    <source>
        <dbReference type="EMBL" id="AOW03446.1"/>
    </source>
</evidence>
<dbReference type="Pfam" id="PF00333">
    <property type="entry name" value="Ribosomal_S5"/>
    <property type="match status" value="1"/>
</dbReference>
<dbReference type="InterPro" id="IPR000851">
    <property type="entry name" value="Ribosomal_uS5"/>
</dbReference>
<evidence type="ECO:0000259" key="6">
    <source>
        <dbReference type="PROSITE" id="PS50881"/>
    </source>
</evidence>